<dbReference type="AlphaFoldDB" id="A0A8S9JRX4"/>
<sequence>MHLVSKSGAVIDRIKLKRPTRSYSKRSRALKATRRYTKPSDQAKQSSNRGYGEFRALLGSPELEGEARRTLQASGAKRRKAHPARIEESKPPRREPSPQYGK</sequence>
<feature type="compositionally biased region" description="Polar residues" evidence="1">
    <location>
        <begin position="39"/>
        <end position="49"/>
    </location>
</feature>
<feature type="compositionally biased region" description="Basic and acidic residues" evidence="1">
    <location>
        <begin position="84"/>
        <end position="96"/>
    </location>
</feature>
<name>A0A8S9JRX4_BRACR</name>
<accession>A0A8S9JRX4</accession>
<evidence type="ECO:0000313" key="2">
    <source>
        <dbReference type="EMBL" id="KAF2584781.1"/>
    </source>
</evidence>
<proteinExistence type="predicted"/>
<comment type="caution">
    <text evidence="2">The sequence shown here is derived from an EMBL/GenBank/DDBJ whole genome shotgun (WGS) entry which is preliminary data.</text>
</comment>
<protein>
    <submittedName>
        <fullName evidence="2">Uncharacterized protein</fullName>
    </submittedName>
</protein>
<dbReference type="EMBL" id="QGKY02000246">
    <property type="protein sequence ID" value="KAF2584781.1"/>
    <property type="molecule type" value="Genomic_DNA"/>
</dbReference>
<feature type="compositionally biased region" description="Basic residues" evidence="1">
    <location>
        <begin position="16"/>
        <end position="37"/>
    </location>
</feature>
<gene>
    <name evidence="2" type="ORF">F2Q70_00035782</name>
</gene>
<feature type="region of interest" description="Disordered" evidence="1">
    <location>
        <begin position="16"/>
        <end position="102"/>
    </location>
</feature>
<organism evidence="2">
    <name type="scientific">Brassica cretica</name>
    <name type="common">Mustard</name>
    <dbReference type="NCBI Taxonomy" id="69181"/>
    <lineage>
        <taxon>Eukaryota</taxon>
        <taxon>Viridiplantae</taxon>
        <taxon>Streptophyta</taxon>
        <taxon>Embryophyta</taxon>
        <taxon>Tracheophyta</taxon>
        <taxon>Spermatophyta</taxon>
        <taxon>Magnoliopsida</taxon>
        <taxon>eudicotyledons</taxon>
        <taxon>Gunneridae</taxon>
        <taxon>Pentapetalae</taxon>
        <taxon>rosids</taxon>
        <taxon>malvids</taxon>
        <taxon>Brassicales</taxon>
        <taxon>Brassicaceae</taxon>
        <taxon>Brassiceae</taxon>
        <taxon>Brassica</taxon>
    </lineage>
</organism>
<evidence type="ECO:0000256" key="1">
    <source>
        <dbReference type="SAM" id="MobiDB-lite"/>
    </source>
</evidence>
<reference evidence="2" key="1">
    <citation type="submission" date="2019-12" db="EMBL/GenBank/DDBJ databases">
        <title>Genome sequencing and annotation of Brassica cretica.</title>
        <authorList>
            <person name="Studholme D.J."/>
            <person name="Sarris P.F."/>
        </authorList>
    </citation>
    <scope>NUCLEOTIDE SEQUENCE</scope>
    <source>
        <strain evidence="2">PFS-102/07</strain>
        <tissue evidence="2">Leaf</tissue>
    </source>
</reference>